<evidence type="ECO:0000313" key="1">
    <source>
        <dbReference type="EMBL" id="KAB8223476.1"/>
    </source>
</evidence>
<accession>A0A5N6F143</accession>
<organism evidence="1 2">
    <name type="scientific">Aspergillus novoparasiticus</name>
    <dbReference type="NCBI Taxonomy" id="986946"/>
    <lineage>
        <taxon>Eukaryota</taxon>
        <taxon>Fungi</taxon>
        <taxon>Dikarya</taxon>
        <taxon>Ascomycota</taxon>
        <taxon>Pezizomycotina</taxon>
        <taxon>Eurotiomycetes</taxon>
        <taxon>Eurotiomycetidae</taxon>
        <taxon>Eurotiales</taxon>
        <taxon>Aspergillaceae</taxon>
        <taxon>Aspergillus</taxon>
        <taxon>Aspergillus subgen. Circumdati</taxon>
    </lineage>
</organism>
<reference evidence="1 2" key="1">
    <citation type="submission" date="2019-04" db="EMBL/GenBank/DDBJ databases">
        <title>Fungal friends and foes A comparative genomics study of 23 Aspergillus species from section Flavi.</title>
        <authorList>
            <consortium name="DOE Joint Genome Institute"/>
            <person name="Kjaerbolling I."/>
            <person name="Vesth T.C."/>
            <person name="Frisvad J.C."/>
            <person name="Nybo J.L."/>
            <person name="Theobald S."/>
            <person name="Kildgaard S."/>
            <person name="Petersen T.I."/>
            <person name="Kuo A."/>
            <person name="Sato A."/>
            <person name="Lyhne E.K."/>
            <person name="Kogle M.E."/>
            <person name="Wiebenga A."/>
            <person name="Kun R.S."/>
            <person name="Lubbers R.J."/>
            <person name="Makela M.R."/>
            <person name="Barry K."/>
            <person name="Chovatia M."/>
            <person name="Clum A."/>
            <person name="Daum C."/>
            <person name="Haridas S."/>
            <person name="He G."/>
            <person name="LaButti K."/>
            <person name="Lipzen A."/>
            <person name="Mondo S."/>
            <person name="Pangilinan J."/>
            <person name="Riley R."/>
            <person name="Salamov A."/>
            <person name="Simmons B.A."/>
            <person name="Magnuson J.K."/>
            <person name="Henrissat B."/>
            <person name="Mortensen U.H."/>
            <person name="Larsen T.O."/>
            <person name="De vries R.P."/>
            <person name="Grigoriev I.V."/>
            <person name="Machida M."/>
            <person name="Baker S.E."/>
            <person name="Andersen M.R."/>
        </authorList>
    </citation>
    <scope>NUCLEOTIDE SEQUENCE [LARGE SCALE GENOMIC DNA]</scope>
    <source>
        <strain evidence="1 2">CBS 126849</strain>
    </source>
</reference>
<keyword evidence="2" id="KW-1185">Reference proteome</keyword>
<protein>
    <submittedName>
        <fullName evidence="1">Uncharacterized protein</fullName>
    </submittedName>
</protein>
<dbReference type="EMBL" id="ML733405">
    <property type="protein sequence ID" value="KAB8223476.1"/>
    <property type="molecule type" value="Genomic_DNA"/>
</dbReference>
<gene>
    <name evidence="1" type="ORF">BDV33DRAFT_167070</name>
</gene>
<proteinExistence type="predicted"/>
<dbReference type="Proteomes" id="UP000326799">
    <property type="component" value="Unassembled WGS sequence"/>
</dbReference>
<evidence type="ECO:0000313" key="2">
    <source>
        <dbReference type="Proteomes" id="UP000326799"/>
    </source>
</evidence>
<name>A0A5N6F143_9EURO</name>
<sequence>MSAWSSSGDHSALEYFPSEFTYSGKVIDDPSVEYIHVRLSSQTFPLDGLEPKLQALNSKSGWNSFQGPNEEAS</sequence>
<dbReference type="AlphaFoldDB" id="A0A5N6F143"/>